<evidence type="ECO:0000259" key="8">
    <source>
        <dbReference type="Pfam" id="PF13515"/>
    </source>
</evidence>
<feature type="transmembrane region" description="Helical" evidence="7">
    <location>
        <begin position="48"/>
        <end position="68"/>
    </location>
</feature>
<keyword evidence="3 7" id="KW-0812">Transmembrane</keyword>
<evidence type="ECO:0000256" key="6">
    <source>
        <dbReference type="ARBA" id="ARBA00043993"/>
    </source>
</evidence>
<dbReference type="Pfam" id="PF13515">
    <property type="entry name" value="FUSC_2"/>
    <property type="match status" value="1"/>
</dbReference>
<accession>A0A1U9KLM3</accession>
<dbReference type="EMBL" id="CP014691">
    <property type="protein sequence ID" value="AQS86687.1"/>
    <property type="molecule type" value="Genomic_DNA"/>
</dbReference>
<keyword evidence="2" id="KW-1003">Cell membrane</keyword>
<evidence type="ECO:0000256" key="2">
    <source>
        <dbReference type="ARBA" id="ARBA00022475"/>
    </source>
</evidence>
<reference evidence="9 10" key="1">
    <citation type="submission" date="2016-03" db="EMBL/GenBank/DDBJ databases">
        <title>Acetic acid bacteria sequencing.</title>
        <authorList>
            <person name="Brandt J."/>
            <person name="Jakob F."/>
            <person name="Vogel R.F."/>
        </authorList>
    </citation>
    <scope>NUCLEOTIDE SEQUENCE [LARGE SCALE GENOMIC DNA]</scope>
    <source>
        <strain evidence="9 10">NBRC 101099</strain>
    </source>
</reference>
<evidence type="ECO:0000256" key="4">
    <source>
        <dbReference type="ARBA" id="ARBA00022989"/>
    </source>
</evidence>
<dbReference type="STRING" id="320497.A0U93_00565"/>
<feature type="transmembrane region" description="Helical" evidence="7">
    <location>
        <begin position="80"/>
        <end position="109"/>
    </location>
</feature>
<feature type="transmembrane region" description="Helical" evidence="7">
    <location>
        <begin position="12"/>
        <end position="36"/>
    </location>
</feature>
<feature type="transmembrane region" description="Helical" evidence="7">
    <location>
        <begin position="151"/>
        <end position="168"/>
    </location>
</feature>
<organism evidence="9 10">
    <name type="scientific">Neoasaia chiangmaiensis</name>
    <dbReference type="NCBI Taxonomy" id="320497"/>
    <lineage>
        <taxon>Bacteria</taxon>
        <taxon>Pseudomonadati</taxon>
        <taxon>Pseudomonadota</taxon>
        <taxon>Alphaproteobacteria</taxon>
        <taxon>Acetobacterales</taxon>
        <taxon>Acetobacteraceae</taxon>
        <taxon>Neoasaia</taxon>
    </lineage>
</organism>
<evidence type="ECO:0000256" key="3">
    <source>
        <dbReference type="ARBA" id="ARBA00022692"/>
    </source>
</evidence>
<feature type="transmembrane region" description="Helical" evidence="7">
    <location>
        <begin position="495"/>
        <end position="515"/>
    </location>
</feature>
<dbReference type="GO" id="GO:0005886">
    <property type="term" value="C:plasma membrane"/>
    <property type="evidence" value="ECO:0007669"/>
    <property type="project" value="UniProtKB-SubCell"/>
</dbReference>
<dbReference type="KEGG" id="nch:A0U93_00565"/>
<feature type="domain" description="Integral membrane bound transporter" evidence="8">
    <location>
        <begin position="376"/>
        <end position="507"/>
    </location>
</feature>
<feature type="transmembrane region" description="Helical" evidence="7">
    <location>
        <begin position="463"/>
        <end position="483"/>
    </location>
</feature>
<feature type="transmembrane region" description="Helical" evidence="7">
    <location>
        <begin position="412"/>
        <end position="433"/>
    </location>
</feature>
<feature type="transmembrane region" description="Helical" evidence="7">
    <location>
        <begin position="439"/>
        <end position="456"/>
    </location>
</feature>
<keyword evidence="5 7" id="KW-0472">Membrane</keyword>
<dbReference type="PANTHER" id="PTHR30509">
    <property type="entry name" value="P-HYDROXYBENZOIC ACID EFFLUX PUMP SUBUNIT-RELATED"/>
    <property type="match status" value="1"/>
</dbReference>
<dbReference type="AlphaFoldDB" id="A0A1U9KLM3"/>
<evidence type="ECO:0000313" key="9">
    <source>
        <dbReference type="EMBL" id="AQS86687.1"/>
    </source>
</evidence>
<dbReference type="Proteomes" id="UP000188604">
    <property type="component" value="Chromosome"/>
</dbReference>
<evidence type="ECO:0000256" key="5">
    <source>
        <dbReference type="ARBA" id="ARBA00023136"/>
    </source>
</evidence>
<gene>
    <name evidence="9" type="ORF">A0U93_00565</name>
</gene>
<protein>
    <recommendedName>
        <fullName evidence="8">Integral membrane bound transporter domain-containing protein</fullName>
    </recommendedName>
</protein>
<evidence type="ECO:0000256" key="7">
    <source>
        <dbReference type="SAM" id="Phobius"/>
    </source>
</evidence>
<comment type="similarity">
    <text evidence="6">Belongs to the YccS/YhfK family.</text>
</comment>
<dbReference type="InterPro" id="IPR049453">
    <property type="entry name" value="Memb_transporter_dom"/>
</dbReference>
<evidence type="ECO:0000256" key="1">
    <source>
        <dbReference type="ARBA" id="ARBA00004651"/>
    </source>
</evidence>
<sequence length="698" mass="76727">MRNTLVLLTQVIIAITIGETFRIPMLSILIIISFFLSGNDAVSNTSTVLMAGTTIIAGTLLTIVFLMLSLSEPGLRLPCMLMLTLCAGFMSQAATLGPLFNILFFWIVYMAMNADILDAVGYSLDGFVGNTTDSIVPDAAFLPPEESMLHLLLWICFVFLIGITLLVVTNKLAGHDPLVALRNGLVARLNALADFCEAQNIPNAVRPLHRFAQQGGVGLRRAHDLASRLHPDLLERRAGIAMIRTITRLVLITVYLQPLLEERDDAFMRAVGRKARLCAAALENRRRDLQGLEADDIDLSAIARETMHTDPLRFPLGTELARALTIIRSLILVPDTEKLGFVPEAPAPARTYLKPDAFKNPAYAQAAVRIALCVAICYVITRATSWPGIQTCVVTCFLVSLETVGDTVHKMLLRIIGALVGASFGIGTILLLMPYMTDCTELLLAVVPVTLLAGWIKSGSDRIAYAGVQIALAYFMTVLQGYGPTLDMETGRDRVVGILIGNIVVYLVSVSLWPVSVTATARRHLVNATRLLGSLLIYRRKDPESLLETGQEIERENFGKAIAAVRSSIANAPLEVFRFGDPHEVREIDERMITAIQMLAVPIALLADINPPADDIVRTHEEKLKNWFDEFALWVSDGENGRDLLRDLPQPPDLPSDPQREIWFRVLDQHLRLILGDLVPGLASQTSMPTLNIHKARA</sequence>
<comment type="subcellular location">
    <subcellularLocation>
        <location evidence="1">Cell membrane</location>
        <topology evidence="1">Multi-pass membrane protein</topology>
    </subcellularLocation>
</comment>
<keyword evidence="4 7" id="KW-1133">Transmembrane helix</keyword>
<keyword evidence="10" id="KW-1185">Reference proteome</keyword>
<dbReference type="PANTHER" id="PTHR30509:SF9">
    <property type="entry name" value="MULTIDRUG RESISTANCE PROTEIN MDTO"/>
    <property type="match status" value="1"/>
</dbReference>
<name>A0A1U9KLM3_9PROT</name>
<evidence type="ECO:0000313" key="10">
    <source>
        <dbReference type="Proteomes" id="UP000188604"/>
    </source>
</evidence>
<proteinExistence type="inferred from homology"/>